<proteinExistence type="predicted"/>
<dbReference type="SUPFAM" id="SSF53098">
    <property type="entry name" value="Ribonuclease H-like"/>
    <property type="match status" value="1"/>
</dbReference>
<evidence type="ECO:0000259" key="3">
    <source>
        <dbReference type="PROSITE" id="PS50994"/>
    </source>
</evidence>
<dbReference type="GO" id="GO:0003723">
    <property type="term" value="F:RNA binding"/>
    <property type="evidence" value="ECO:0007669"/>
    <property type="project" value="UniProtKB-KW"/>
</dbReference>
<accession>A0A9Q3D2C0</accession>
<dbReference type="PROSITE" id="PS50994">
    <property type="entry name" value="INTEGRASE"/>
    <property type="match status" value="1"/>
</dbReference>
<dbReference type="PANTHER" id="PTHR37984">
    <property type="entry name" value="PROTEIN CBG26694"/>
    <property type="match status" value="1"/>
</dbReference>
<reference evidence="4" key="1">
    <citation type="submission" date="2021-03" db="EMBL/GenBank/DDBJ databases">
        <title>Draft genome sequence of rust myrtle Austropuccinia psidii MF-1, a brazilian biotype.</title>
        <authorList>
            <person name="Quecine M.C."/>
            <person name="Pachon D.M.R."/>
            <person name="Bonatelli M.L."/>
            <person name="Correr F.H."/>
            <person name="Franceschini L.M."/>
            <person name="Leite T.F."/>
            <person name="Margarido G.R.A."/>
            <person name="Almeida C.A."/>
            <person name="Ferrarezi J.A."/>
            <person name="Labate C.A."/>
        </authorList>
    </citation>
    <scope>NUCLEOTIDE SEQUENCE</scope>
    <source>
        <strain evidence="4">MF-1</strain>
    </source>
</reference>
<keyword evidence="2" id="KW-0812">Transmembrane</keyword>
<dbReference type="EMBL" id="AVOT02011659">
    <property type="protein sequence ID" value="MBW0492587.1"/>
    <property type="molecule type" value="Genomic_DNA"/>
</dbReference>
<dbReference type="AlphaFoldDB" id="A0A9Q3D2C0"/>
<evidence type="ECO:0000256" key="2">
    <source>
        <dbReference type="SAM" id="Phobius"/>
    </source>
</evidence>
<keyword evidence="2" id="KW-0472">Membrane</keyword>
<name>A0A9Q3D2C0_9BASI</name>
<protein>
    <recommendedName>
        <fullName evidence="3">Integrase catalytic domain-containing protein</fullName>
    </recommendedName>
</protein>
<gene>
    <name evidence="4" type="ORF">O181_032302</name>
</gene>
<comment type="caution">
    <text evidence="4">The sequence shown here is derived from an EMBL/GenBank/DDBJ whole genome shotgun (WGS) entry which is preliminary data.</text>
</comment>
<dbReference type="InterPro" id="IPR001584">
    <property type="entry name" value="Integrase_cat-core"/>
</dbReference>
<organism evidence="4 5">
    <name type="scientific">Austropuccinia psidii MF-1</name>
    <dbReference type="NCBI Taxonomy" id="1389203"/>
    <lineage>
        <taxon>Eukaryota</taxon>
        <taxon>Fungi</taxon>
        <taxon>Dikarya</taxon>
        <taxon>Basidiomycota</taxon>
        <taxon>Pucciniomycotina</taxon>
        <taxon>Pucciniomycetes</taxon>
        <taxon>Pucciniales</taxon>
        <taxon>Sphaerophragmiaceae</taxon>
        <taxon>Austropuccinia</taxon>
    </lineage>
</organism>
<feature type="transmembrane region" description="Helical" evidence="2">
    <location>
        <begin position="40"/>
        <end position="62"/>
    </location>
</feature>
<dbReference type="Gene3D" id="3.30.420.10">
    <property type="entry name" value="Ribonuclease H-like superfamily/Ribonuclease H"/>
    <property type="match status" value="1"/>
</dbReference>
<keyword evidence="1" id="KW-0694">RNA-binding</keyword>
<dbReference type="GO" id="GO:0005634">
    <property type="term" value="C:nucleus"/>
    <property type="evidence" value="ECO:0007669"/>
    <property type="project" value="UniProtKB-ARBA"/>
</dbReference>
<dbReference type="InterPro" id="IPR012337">
    <property type="entry name" value="RNaseH-like_sf"/>
</dbReference>
<dbReference type="InterPro" id="IPR050951">
    <property type="entry name" value="Retrovirus_Pol_polyprotein"/>
</dbReference>
<keyword evidence="5" id="KW-1185">Reference proteome</keyword>
<dbReference type="Proteomes" id="UP000765509">
    <property type="component" value="Unassembled WGS sequence"/>
</dbReference>
<sequence>MDWVTGFVLGGKENYNYSLVIVDRFDKSFRCVPCHKEDTAIYTALLFWNIIIATCVVTQIIISERDPKFPSEFCTNLYNINGTEISFYTAYHPQIDRLAERMIQKIEEIIRRSCSYGIEYKDHEGYTHDLVTLLQNIQLACTTSQNFTTWKSPSLVKKGWNPLLPVDNLKKTLLTIHPTAKYFHDMWKRECDTPPKFIAEAK</sequence>
<feature type="domain" description="Integrase catalytic" evidence="3">
    <location>
        <begin position="1"/>
        <end position="161"/>
    </location>
</feature>
<dbReference type="PANTHER" id="PTHR37984:SF5">
    <property type="entry name" value="PROTEIN NYNRIN-LIKE"/>
    <property type="match status" value="1"/>
</dbReference>
<evidence type="ECO:0000313" key="5">
    <source>
        <dbReference type="Proteomes" id="UP000765509"/>
    </source>
</evidence>
<keyword evidence="2" id="KW-1133">Transmembrane helix</keyword>
<evidence type="ECO:0000256" key="1">
    <source>
        <dbReference type="ARBA" id="ARBA00022884"/>
    </source>
</evidence>
<dbReference type="InterPro" id="IPR036397">
    <property type="entry name" value="RNaseH_sf"/>
</dbReference>
<dbReference type="GO" id="GO:0015074">
    <property type="term" value="P:DNA integration"/>
    <property type="evidence" value="ECO:0007669"/>
    <property type="project" value="InterPro"/>
</dbReference>
<evidence type="ECO:0000313" key="4">
    <source>
        <dbReference type="EMBL" id="MBW0492587.1"/>
    </source>
</evidence>